<evidence type="ECO:0000259" key="15">
    <source>
        <dbReference type="Pfam" id="PF00697"/>
    </source>
</evidence>
<name>A0A3R9WNA9_9SPHN</name>
<proteinExistence type="inferred from homology"/>
<comment type="catalytic activity">
    <reaction evidence="2">
        <text>1-(2-carboxyphenylamino)-1-deoxy-D-ribulose 5-phosphate + H(+) = (1S,2R)-1-C-(indol-3-yl)glycerol 3-phosphate + CO2 + H2O</text>
        <dbReference type="Rhea" id="RHEA:23476"/>
        <dbReference type="ChEBI" id="CHEBI:15377"/>
        <dbReference type="ChEBI" id="CHEBI:15378"/>
        <dbReference type="ChEBI" id="CHEBI:16526"/>
        <dbReference type="ChEBI" id="CHEBI:58613"/>
        <dbReference type="ChEBI" id="CHEBI:58866"/>
        <dbReference type="EC" id="4.1.1.48"/>
    </reaction>
</comment>
<comment type="pathway">
    <text evidence="4">Amino-acid biosynthesis; L-tryptophan biosynthesis; L-tryptophan from chorismate: step 4/5.</text>
</comment>
<evidence type="ECO:0000256" key="1">
    <source>
        <dbReference type="ARBA" id="ARBA00001164"/>
    </source>
</evidence>
<keyword evidence="11" id="KW-0511">Multifunctional enzyme</keyword>
<comment type="caution">
    <text evidence="16">The sequence shown here is derived from an EMBL/GenBank/DDBJ whole genome shotgun (WGS) entry which is preliminary data.</text>
</comment>
<dbReference type="PANTHER" id="PTHR22854">
    <property type="entry name" value="TRYPTOPHAN BIOSYNTHESIS PROTEIN"/>
    <property type="match status" value="1"/>
</dbReference>
<dbReference type="SUPFAM" id="SSF51366">
    <property type="entry name" value="Ribulose-phoshate binding barrel"/>
    <property type="match status" value="2"/>
</dbReference>
<sequence length="482" mass="51021">MTSGAGSSRRSTRYAPARRCARSRPMRRPVMANVLAEIVANKRREVAERLDDFDGSAAVPTTRSLRAALARPGARFIMEVKRASPSGHRGKHSIEDAARAYAPIADAVSVLIDRKYFHGSIGDLRAVRRLFDGPILAKDFVVDPRQVTEARLAGADAVLVMLSVLGDEEARVVLAEAALLGMDAIVEVHDEAEMARAAALGAAIIGINNRDLKTLRTDLVVTERLAALAPRDALLISESGIAERADIERLARHVDAFLVGSSLMAADDIAEAARSLVFGRVKICGLTRAVDVEAAALAGASHAGFIFVPDTPRHLTPAAAAGLVEQARDAGMKPVGVFRDCPPDEVVRTANELGLGAVQLHGSESPEQIAAVRCGLAPDVELWAAQDGDRLSASREGCDRTLFDSPGGGSGRSFDWSHLYDRQDLSHGFVAGGIGPDNAADAARLGAYGIDASSRLESAPGIKDHASIAAMMASLRTPTREQ</sequence>
<dbReference type="CDD" id="cd00405">
    <property type="entry name" value="PRAI"/>
    <property type="match status" value="1"/>
</dbReference>
<dbReference type="EC" id="5.3.1.24" evidence="12"/>
<dbReference type="Proteomes" id="UP000274661">
    <property type="component" value="Unassembled WGS sequence"/>
</dbReference>
<evidence type="ECO:0000256" key="6">
    <source>
        <dbReference type="ARBA" id="ARBA00022793"/>
    </source>
</evidence>
<feature type="region of interest" description="Disordered" evidence="13">
    <location>
        <begin position="1"/>
        <end position="22"/>
    </location>
</feature>
<organism evidence="16 17">
    <name type="scientific">Sphingomonas ginkgonis</name>
    <dbReference type="NCBI Taxonomy" id="2315330"/>
    <lineage>
        <taxon>Bacteria</taxon>
        <taxon>Pseudomonadati</taxon>
        <taxon>Pseudomonadota</taxon>
        <taxon>Alphaproteobacteria</taxon>
        <taxon>Sphingomonadales</taxon>
        <taxon>Sphingomonadaceae</taxon>
        <taxon>Sphingomonas</taxon>
    </lineage>
</organism>
<dbReference type="GO" id="GO:0000162">
    <property type="term" value="P:L-tryptophan biosynthetic process"/>
    <property type="evidence" value="ECO:0007669"/>
    <property type="project" value="UniProtKB-UniRule"/>
</dbReference>
<dbReference type="GO" id="GO:0004640">
    <property type="term" value="F:phosphoribosylanthranilate isomerase activity"/>
    <property type="evidence" value="ECO:0007669"/>
    <property type="project" value="UniProtKB-UniRule"/>
</dbReference>
<dbReference type="CDD" id="cd00331">
    <property type="entry name" value="IGPS"/>
    <property type="match status" value="1"/>
</dbReference>
<gene>
    <name evidence="12 16" type="primary">trpF</name>
    <name evidence="16" type="ORF">HMF7854_00745</name>
</gene>
<dbReference type="AlphaFoldDB" id="A0A3R9WNA9"/>
<keyword evidence="10 16" id="KW-0456">Lyase</keyword>
<dbReference type="InterPro" id="IPR011060">
    <property type="entry name" value="RibuloseP-bd_barrel"/>
</dbReference>
<keyword evidence="9 12" id="KW-0413">Isomerase</keyword>
<dbReference type="EMBL" id="RWJF01000001">
    <property type="protein sequence ID" value="RST29522.1"/>
    <property type="molecule type" value="Genomic_DNA"/>
</dbReference>
<dbReference type="Pfam" id="PF00697">
    <property type="entry name" value="PRAI"/>
    <property type="match status" value="1"/>
</dbReference>
<evidence type="ECO:0000256" key="4">
    <source>
        <dbReference type="ARBA" id="ARBA00004696"/>
    </source>
</evidence>
<evidence type="ECO:0000313" key="16">
    <source>
        <dbReference type="EMBL" id="RST29522.1"/>
    </source>
</evidence>
<comment type="catalytic activity">
    <reaction evidence="1 12">
        <text>N-(5-phospho-beta-D-ribosyl)anthranilate = 1-(2-carboxyphenylamino)-1-deoxy-D-ribulose 5-phosphate</text>
        <dbReference type="Rhea" id="RHEA:21540"/>
        <dbReference type="ChEBI" id="CHEBI:18277"/>
        <dbReference type="ChEBI" id="CHEBI:58613"/>
        <dbReference type="EC" id="5.3.1.24"/>
    </reaction>
</comment>
<keyword evidence="6" id="KW-0210">Decarboxylase</keyword>
<evidence type="ECO:0000256" key="13">
    <source>
        <dbReference type="SAM" id="MobiDB-lite"/>
    </source>
</evidence>
<evidence type="ECO:0000259" key="14">
    <source>
        <dbReference type="Pfam" id="PF00218"/>
    </source>
</evidence>
<dbReference type="Gene3D" id="3.20.20.70">
    <property type="entry name" value="Aldolase class I"/>
    <property type="match status" value="2"/>
</dbReference>
<evidence type="ECO:0000256" key="12">
    <source>
        <dbReference type="HAMAP-Rule" id="MF_00135"/>
    </source>
</evidence>
<dbReference type="InterPro" id="IPR013798">
    <property type="entry name" value="Indole-3-glycerol_P_synth_dom"/>
</dbReference>
<dbReference type="PANTHER" id="PTHR22854:SF2">
    <property type="entry name" value="INDOLE-3-GLYCEROL-PHOSPHATE SYNTHASE"/>
    <property type="match status" value="1"/>
</dbReference>
<dbReference type="GO" id="GO:0004425">
    <property type="term" value="F:indole-3-glycerol-phosphate synthase activity"/>
    <property type="evidence" value="ECO:0007669"/>
    <property type="project" value="UniProtKB-EC"/>
</dbReference>
<protein>
    <recommendedName>
        <fullName evidence="12">N-(5'-phosphoribosyl)anthranilate isomerase</fullName>
        <shortName evidence="12">PRAI</shortName>
        <ecNumber evidence="12">5.3.1.24</ecNumber>
    </recommendedName>
</protein>
<evidence type="ECO:0000256" key="9">
    <source>
        <dbReference type="ARBA" id="ARBA00023235"/>
    </source>
</evidence>
<evidence type="ECO:0000256" key="5">
    <source>
        <dbReference type="ARBA" id="ARBA00022605"/>
    </source>
</evidence>
<comment type="pathway">
    <text evidence="3 12">Amino-acid biosynthesis; L-tryptophan biosynthesis; L-tryptophan from chorismate: step 3/5.</text>
</comment>
<dbReference type="InterPro" id="IPR045186">
    <property type="entry name" value="Indole-3-glycerol_P_synth"/>
</dbReference>
<feature type="domain" description="N-(5'phosphoribosyl) anthranilate isomerase (PRAI)" evidence="15">
    <location>
        <begin position="281"/>
        <end position="472"/>
    </location>
</feature>
<dbReference type="Pfam" id="PF00218">
    <property type="entry name" value="IGPS"/>
    <property type="match status" value="1"/>
</dbReference>
<accession>A0A3R9WNA9</accession>
<dbReference type="HAMAP" id="MF_00135">
    <property type="entry name" value="PRAI"/>
    <property type="match status" value="1"/>
</dbReference>
<keyword evidence="8 12" id="KW-0057">Aromatic amino acid biosynthesis</keyword>
<evidence type="ECO:0000256" key="3">
    <source>
        <dbReference type="ARBA" id="ARBA00004664"/>
    </source>
</evidence>
<reference evidence="16 17" key="1">
    <citation type="submission" date="2018-12" db="EMBL/GenBank/DDBJ databases">
        <title>Sphingomonas sp. HMF7854 Genome sequencing and assembly.</title>
        <authorList>
            <person name="Cha I."/>
            <person name="Kang H."/>
            <person name="Kim H."/>
            <person name="Kang J."/>
            <person name="Joh K."/>
        </authorList>
    </citation>
    <scope>NUCLEOTIDE SEQUENCE [LARGE SCALE GENOMIC DNA]</scope>
    <source>
        <strain evidence="16 17">HMF7854</strain>
    </source>
</reference>
<feature type="domain" description="Indole-3-glycerol phosphate synthase" evidence="14">
    <location>
        <begin position="36"/>
        <end position="276"/>
    </location>
</feature>
<keyword evidence="17" id="KW-1185">Reference proteome</keyword>
<evidence type="ECO:0000256" key="2">
    <source>
        <dbReference type="ARBA" id="ARBA00001633"/>
    </source>
</evidence>
<comment type="similarity">
    <text evidence="12">Belongs to the TrpF family.</text>
</comment>
<evidence type="ECO:0000256" key="8">
    <source>
        <dbReference type="ARBA" id="ARBA00023141"/>
    </source>
</evidence>
<evidence type="ECO:0000313" key="17">
    <source>
        <dbReference type="Proteomes" id="UP000274661"/>
    </source>
</evidence>
<dbReference type="InterPro" id="IPR013785">
    <property type="entry name" value="Aldolase_TIM"/>
</dbReference>
<keyword evidence="7 12" id="KW-0822">Tryptophan biosynthesis</keyword>
<evidence type="ECO:0000256" key="11">
    <source>
        <dbReference type="ARBA" id="ARBA00023268"/>
    </source>
</evidence>
<evidence type="ECO:0000256" key="10">
    <source>
        <dbReference type="ARBA" id="ARBA00023239"/>
    </source>
</evidence>
<dbReference type="OrthoDB" id="9804217at2"/>
<dbReference type="InterPro" id="IPR001240">
    <property type="entry name" value="PRAI_dom"/>
</dbReference>
<keyword evidence="5 12" id="KW-0028">Amino-acid biosynthesis</keyword>
<dbReference type="UniPathway" id="UPA00035">
    <property type="reaction ID" value="UER00042"/>
</dbReference>
<evidence type="ECO:0000256" key="7">
    <source>
        <dbReference type="ARBA" id="ARBA00022822"/>
    </source>
</evidence>
<dbReference type="NCBIfam" id="NF006945">
    <property type="entry name" value="PRK09427.1"/>
    <property type="match status" value="1"/>
</dbReference>
<feature type="compositionally biased region" description="Low complexity" evidence="13">
    <location>
        <begin position="1"/>
        <end position="18"/>
    </location>
</feature>